<evidence type="ECO:0000259" key="4">
    <source>
        <dbReference type="Pfam" id="PF13472"/>
    </source>
</evidence>
<feature type="signal peptide" evidence="3">
    <location>
        <begin position="1"/>
        <end position="30"/>
    </location>
</feature>
<feature type="domain" description="SGNH hydrolase-type esterase" evidence="4">
    <location>
        <begin position="49"/>
        <end position="288"/>
    </location>
</feature>
<organism evidence="5 6">
    <name type="scientific">[Actinomadura] parvosata subsp. kistnae</name>
    <dbReference type="NCBI Taxonomy" id="1909395"/>
    <lineage>
        <taxon>Bacteria</taxon>
        <taxon>Bacillati</taxon>
        <taxon>Actinomycetota</taxon>
        <taxon>Actinomycetes</taxon>
        <taxon>Streptosporangiales</taxon>
        <taxon>Streptosporangiaceae</taxon>
        <taxon>Nonomuraea</taxon>
    </lineage>
</organism>
<dbReference type="Gene3D" id="3.40.50.1110">
    <property type="entry name" value="SGNH hydrolase"/>
    <property type="match status" value="1"/>
</dbReference>
<dbReference type="PROSITE" id="PS51257">
    <property type="entry name" value="PROKAR_LIPOPROTEIN"/>
    <property type="match status" value="1"/>
</dbReference>
<dbReference type="SUPFAM" id="SSF52266">
    <property type="entry name" value="SGNH hydrolase"/>
    <property type="match status" value="1"/>
</dbReference>
<dbReference type="InterPro" id="IPR036514">
    <property type="entry name" value="SGNH_hydro_sf"/>
</dbReference>
<dbReference type="PANTHER" id="PTHR37981:SF1">
    <property type="entry name" value="SGNH HYDROLASE-TYPE ESTERASE DOMAIN-CONTAINING PROTEIN"/>
    <property type="match status" value="1"/>
</dbReference>
<dbReference type="STRING" id="1909395.BKM31_37640"/>
<proteinExistence type="predicted"/>
<dbReference type="InterPro" id="IPR037460">
    <property type="entry name" value="SEST-like"/>
</dbReference>
<evidence type="ECO:0000313" key="6">
    <source>
        <dbReference type="Proteomes" id="UP000190797"/>
    </source>
</evidence>
<evidence type="ECO:0000256" key="1">
    <source>
        <dbReference type="PIRSR" id="PIRSR637460-1"/>
    </source>
</evidence>
<evidence type="ECO:0000313" key="5">
    <source>
        <dbReference type="EMBL" id="AQZ70963.1"/>
    </source>
</evidence>
<dbReference type="GO" id="GO:0019433">
    <property type="term" value="P:triglyceride catabolic process"/>
    <property type="evidence" value="ECO:0007669"/>
    <property type="project" value="TreeGrafter"/>
</dbReference>
<feature type="active site" description="Nucleophile" evidence="1">
    <location>
        <position position="53"/>
    </location>
</feature>
<feature type="disulfide bond" evidence="2">
    <location>
        <begin position="208"/>
        <end position="258"/>
    </location>
</feature>
<evidence type="ECO:0000256" key="2">
    <source>
        <dbReference type="PIRSR" id="PIRSR637460-2"/>
    </source>
</evidence>
<reference evidence="6" key="1">
    <citation type="journal article" date="2017" name="Med. Chem. Commun.">
        <title>Nonomuraea sp. ATCC 55076 harbours the largest actinomycete chromosome to date and the kistamicin biosynthetic gene cluster.</title>
        <authorList>
            <person name="Nazari B."/>
            <person name="Forneris C.C."/>
            <person name="Gibson M.I."/>
            <person name="Moon K."/>
            <person name="Schramma K.R."/>
            <person name="Seyedsayamdost M.R."/>
        </authorList>
    </citation>
    <scope>NUCLEOTIDE SEQUENCE [LARGE SCALE GENOMIC DNA]</scope>
    <source>
        <strain evidence="6">ATCC 55076</strain>
    </source>
</reference>
<feature type="active site" evidence="1">
    <location>
        <position position="283"/>
    </location>
</feature>
<feature type="chain" id="PRO_5039332015" description="SGNH hydrolase-type esterase domain-containing protein" evidence="3">
    <location>
        <begin position="31"/>
        <end position="306"/>
    </location>
</feature>
<feature type="disulfide bond" evidence="2">
    <location>
        <begin position="140"/>
        <end position="153"/>
    </location>
</feature>
<gene>
    <name evidence="5" type="ORF">BKM31_37640</name>
</gene>
<evidence type="ECO:0000256" key="3">
    <source>
        <dbReference type="SAM" id="SignalP"/>
    </source>
</evidence>
<dbReference type="KEGG" id="noa:BKM31_37640"/>
<feature type="disulfide bond" evidence="2">
    <location>
        <begin position="68"/>
        <end position="93"/>
    </location>
</feature>
<sequence length="306" mass="31885">MFGTARLRAAGRATVTATALLGACAALVTAGQGTATATASSASAVRYVALGDSYASGFGITPVESKECGRGKLNYPAVIRAAADPAAYKNVACAGATTRAIWNSYEGQEPQIKALKPDTNLVTVSIGGNDIGFSEIVVNCVLLGQRQPTGDPCRQHYKKSGEDRILATLDSVKSRIGDVVIDARRRSPNAAIALVGYPSLLPDSGKSCRSAQVPFADGDFAYLRNITVRLNKAIAEQAQRSGAIYVDTYGPSIGHDMCASPSERWIEPLRNSGSSEISPAAAHPNTKGIISLGGVISQKLSRSAGR</sequence>
<name>A0A1V0AL93_9ACTN</name>
<dbReference type="PANTHER" id="PTHR37981">
    <property type="entry name" value="LIPASE 2"/>
    <property type="match status" value="1"/>
</dbReference>
<dbReference type="AlphaFoldDB" id="A0A1V0AL93"/>
<protein>
    <recommendedName>
        <fullName evidence="4">SGNH hydrolase-type esterase domain-containing protein</fullName>
    </recommendedName>
</protein>
<keyword evidence="3" id="KW-0732">Signal</keyword>
<dbReference type="Proteomes" id="UP000190797">
    <property type="component" value="Chromosome"/>
</dbReference>
<dbReference type="EMBL" id="CP017717">
    <property type="protein sequence ID" value="AQZ70963.1"/>
    <property type="molecule type" value="Genomic_DNA"/>
</dbReference>
<keyword evidence="6" id="KW-1185">Reference proteome</keyword>
<dbReference type="CDD" id="cd01823">
    <property type="entry name" value="SEST_like"/>
    <property type="match status" value="1"/>
</dbReference>
<dbReference type="InterPro" id="IPR013830">
    <property type="entry name" value="SGNH_hydro"/>
</dbReference>
<dbReference type="RefSeq" id="WP_186404676.1">
    <property type="nucleotide sequence ID" value="NZ_CP017717.1"/>
</dbReference>
<dbReference type="GO" id="GO:0004806">
    <property type="term" value="F:triacylglycerol lipase activity"/>
    <property type="evidence" value="ECO:0007669"/>
    <property type="project" value="TreeGrafter"/>
</dbReference>
<keyword evidence="2" id="KW-1015">Disulfide bond</keyword>
<accession>A0A1V0AL93</accession>
<dbReference type="Pfam" id="PF13472">
    <property type="entry name" value="Lipase_GDSL_2"/>
    <property type="match status" value="1"/>
</dbReference>